<dbReference type="SUPFAM" id="SSF46458">
    <property type="entry name" value="Globin-like"/>
    <property type="match status" value="1"/>
</dbReference>
<dbReference type="Proteomes" id="UP000830454">
    <property type="component" value="Chromosome"/>
</dbReference>
<sequence length="124" mass="14849">MKDIETREDLILIMRKFYDKLLADDAINFFFTKITDTDKHLEEHFEILATFWEQALFLKGGYKNNMFQIHKNVHEKAAFTKTHFDIWLQYLYSTIDAYFEGKYAEQMKTQALSMATVLQIKFSQ</sequence>
<reference evidence="1" key="2">
    <citation type="submission" date="2022-04" db="EMBL/GenBank/DDBJ databases">
        <title>Complete Genome Sequence of Flavobacterium sediminilitoris YSM-43, Isolated from a Tidal Sediment.</title>
        <authorList>
            <person name="Lee P.A."/>
        </authorList>
    </citation>
    <scope>NUCLEOTIDE SEQUENCE</scope>
    <source>
        <strain evidence="1">YSM-43</strain>
    </source>
</reference>
<gene>
    <name evidence="1" type="ORF">LXD69_01525</name>
</gene>
<dbReference type="InterPro" id="IPR012292">
    <property type="entry name" value="Globin/Proto"/>
</dbReference>
<reference evidence="1" key="1">
    <citation type="submission" date="2021-12" db="EMBL/GenBank/DDBJ databases">
        <authorList>
            <person name="Cha I.-T."/>
            <person name="Lee K.-E."/>
            <person name="Park S.-J."/>
        </authorList>
    </citation>
    <scope>NUCLEOTIDE SEQUENCE</scope>
    <source>
        <strain evidence="1">YSM-43</strain>
    </source>
</reference>
<organism evidence="1 2">
    <name type="scientific">Flavobacterium sediminilitoris</name>
    <dbReference type="NCBI Taxonomy" id="2024526"/>
    <lineage>
        <taxon>Bacteria</taxon>
        <taxon>Pseudomonadati</taxon>
        <taxon>Bacteroidota</taxon>
        <taxon>Flavobacteriia</taxon>
        <taxon>Flavobacteriales</taxon>
        <taxon>Flavobacteriaceae</taxon>
        <taxon>Flavobacterium</taxon>
    </lineage>
</organism>
<protein>
    <submittedName>
        <fullName evidence="1">Group III truncated hemoglobin</fullName>
    </submittedName>
</protein>
<dbReference type="EMBL" id="CP090145">
    <property type="protein sequence ID" value="UOX34207.1"/>
    <property type="molecule type" value="Genomic_DNA"/>
</dbReference>
<dbReference type="RefSeq" id="WP_246916911.1">
    <property type="nucleotide sequence ID" value="NZ_CP090145.1"/>
</dbReference>
<keyword evidence="2" id="KW-1185">Reference proteome</keyword>
<evidence type="ECO:0000313" key="1">
    <source>
        <dbReference type="EMBL" id="UOX34207.1"/>
    </source>
</evidence>
<accession>A0ABY4HPV1</accession>
<dbReference type="InterPro" id="IPR009050">
    <property type="entry name" value="Globin-like_sf"/>
</dbReference>
<proteinExistence type="predicted"/>
<evidence type="ECO:0000313" key="2">
    <source>
        <dbReference type="Proteomes" id="UP000830454"/>
    </source>
</evidence>
<dbReference type="CDD" id="cd08916">
    <property type="entry name" value="TrHb3_P"/>
    <property type="match status" value="1"/>
</dbReference>
<dbReference type="Gene3D" id="1.10.490.10">
    <property type="entry name" value="Globins"/>
    <property type="match status" value="1"/>
</dbReference>
<name>A0ABY4HPV1_9FLAO</name>